<dbReference type="Proteomes" id="UP000807469">
    <property type="component" value="Unassembled WGS sequence"/>
</dbReference>
<evidence type="ECO:0000313" key="3">
    <source>
        <dbReference type="EMBL" id="KAF9480754.1"/>
    </source>
</evidence>
<comment type="caution">
    <text evidence="3">The sequence shown here is derived from an EMBL/GenBank/DDBJ whole genome shotgun (WGS) entry which is preliminary data.</text>
</comment>
<name>A0A9P5Z429_9AGAR</name>
<dbReference type="EMBL" id="MU155189">
    <property type="protein sequence ID" value="KAF9480754.1"/>
    <property type="molecule type" value="Genomic_DNA"/>
</dbReference>
<dbReference type="InterPro" id="IPR036673">
    <property type="entry name" value="Cyanovirin-N_sf"/>
</dbReference>
<dbReference type="AlphaFoldDB" id="A0A9P5Z429"/>
<dbReference type="SUPFAM" id="SSF51322">
    <property type="entry name" value="Cyanovirin-N"/>
    <property type="match status" value="1"/>
</dbReference>
<dbReference type="OrthoDB" id="2947935at2759"/>
<sequence>MPSPKGSLRALSFLPSLLLIFLLLLISLPLATAQIWDNFSGSCSSWEGRFGTTDGTHGTAVLSATCSSASGAQVQSSLDLNTCIGRQGLTATFMWPSSGMFDTCIVLNVPNSMYNPYSADYSNTELSISCIADQNGGVFILGPFDMNMFVGSNNGNLICGFM</sequence>
<evidence type="ECO:0000259" key="2">
    <source>
        <dbReference type="Pfam" id="PF08881"/>
    </source>
</evidence>
<keyword evidence="4" id="KW-1185">Reference proteome</keyword>
<dbReference type="Gene3D" id="2.30.60.10">
    <property type="entry name" value="Cyanovirin-N"/>
    <property type="match status" value="1"/>
</dbReference>
<evidence type="ECO:0000313" key="4">
    <source>
        <dbReference type="Proteomes" id="UP000807469"/>
    </source>
</evidence>
<dbReference type="Pfam" id="PF08881">
    <property type="entry name" value="CVNH"/>
    <property type="match status" value="1"/>
</dbReference>
<accession>A0A9P5Z429</accession>
<proteinExistence type="predicted"/>
<evidence type="ECO:0000256" key="1">
    <source>
        <dbReference type="SAM" id="SignalP"/>
    </source>
</evidence>
<reference evidence="3" key="1">
    <citation type="submission" date="2020-11" db="EMBL/GenBank/DDBJ databases">
        <authorList>
            <consortium name="DOE Joint Genome Institute"/>
            <person name="Ahrendt S."/>
            <person name="Riley R."/>
            <person name="Andreopoulos W."/>
            <person name="Labutti K."/>
            <person name="Pangilinan J."/>
            <person name="Ruiz-Duenas F.J."/>
            <person name="Barrasa J.M."/>
            <person name="Sanchez-Garcia M."/>
            <person name="Camarero S."/>
            <person name="Miyauchi S."/>
            <person name="Serrano A."/>
            <person name="Linde D."/>
            <person name="Babiker R."/>
            <person name="Drula E."/>
            <person name="Ayuso-Fernandez I."/>
            <person name="Pacheco R."/>
            <person name="Padilla G."/>
            <person name="Ferreira P."/>
            <person name="Barriuso J."/>
            <person name="Kellner H."/>
            <person name="Castanera R."/>
            <person name="Alfaro M."/>
            <person name="Ramirez L."/>
            <person name="Pisabarro A.G."/>
            <person name="Kuo A."/>
            <person name="Tritt A."/>
            <person name="Lipzen A."/>
            <person name="He G."/>
            <person name="Yan M."/>
            <person name="Ng V."/>
            <person name="Cullen D."/>
            <person name="Martin F."/>
            <person name="Rosso M.-N."/>
            <person name="Henrissat B."/>
            <person name="Hibbett D."/>
            <person name="Martinez A.T."/>
            <person name="Grigoriev I.V."/>
        </authorList>
    </citation>
    <scope>NUCLEOTIDE SEQUENCE</scope>
    <source>
        <strain evidence="3">CIRM-BRFM 674</strain>
    </source>
</reference>
<dbReference type="InterPro" id="IPR011058">
    <property type="entry name" value="Cyanovirin-N"/>
</dbReference>
<feature type="chain" id="PRO_5040321751" description="Cyanovirin-N domain-containing protein" evidence="1">
    <location>
        <begin position="34"/>
        <end position="162"/>
    </location>
</feature>
<keyword evidence="1" id="KW-0732">Signal</keyword>
<feature type="domain" description="Cyanovirin-N" evidence="2">
    <location>
        <begin position="39"/>
        <end position="157"/>
    </location>
</feature>
<feature type="signal peptide" evidence="1">
    <location>
        <begin position="1"/>
        <end position="33"/>
    </location>
</feature>
<protein>
    <recommendedName>
        <fullName evidence="2">Cyanovirin-N domain-containing protein</fullName>
    </recommendedName>
</protein>
<organism evidence="3 4">
    <name type="scientific">Pholiota conissans</name>
    <dbReference type="NCBI Taxonomy" id="109636"/>
    <lineage>
        <taxon>Eukaryota</taxon>
        <taxon>Fungi</taxon>
        <taxon>Dikarya</taxon>
        <taxon>Basidiomycota</taxon>
        <taxon>Agaricomycotina</taxon>
        <taxon>Agaricomycetes</taxon>
        <taxon>Agaricomycetidae</taxon>
        <taxon>Agaricales</taxon>
        <taxon>Agaricineae</taxon>
        <taxon>Strophariaceae</taxon>
        <taxon>Pholiota</taxon>
    </lineage>
</organism>
<gene>
    <name evidence="3" type="ORF">BDN70DRAFT_877190</name>
</gene>